<keyword evidence="1" id="KW-0812">Transmembrane</keyword>
<feature type="transmembrane region" description="Helical" evidence="1">
    <location>
        <begin position="66"/>
        <end position="90"/>
    </location>
</feature>
<dbReference type="RefSeq" id="WP_229772862.1">
    <property type="nucleotide sequence ID" value="NZ_BMOQ01000006.1"/>
</dbReference>
<dbReference type="AlphaFoldDB" id="A0A830GEM9"/>
<feature type="domain" description="CAAX prenyl protease 2/Lysostaphin resistance protein A-like" evidence="2">
    <location>
        <begin position="152"/>
        <end position="251"/>
    </location>
</feature>
<keyword evidence="1" id="KW-1133">Transmembrane helix</keyword>
<comment type="caution">
    <text evidence="3">The sequence shown here is derived from an EMBL/GenBank/DDBJ whole genome shotgun (WGS) entry which is preliminary data.</text>
</comment>
<sequence>MDTESRPIRDGFESLRRIARIVAWPVWNLDTGRVRAPIRALLPLVVTFLGFALVQSLAQRRFDGPTGIVATALGFALVLAVVVPASARLLDRRPVRDYGLSFDREWWRSFAAGALAATVVNGGTLLVSLAAGWVRVSGFAVNSGDALSFPTAALVVFTYIVIVNGAFEEFAFRGAMLTNLAEGAGGYLPRRAAVGVAVVCSSLVFAYMHSGKVAHVGQYGYYLVAGLVLGGAYVVTGELALSVGFHAFYDFTMSVVFGLGVSQRTPELVHLARSGRSFWIGETGVLQVVFAVVGGLLLVGYARVRDGRLRVDERLTRWRSSDATTGE</sequence>
<dbReference type="GO" id="GO:0080120">
    <property type="term" value="P:CAAX-box protein maturation"/>
    <property type="evidence" value="ECO:0007669"/>
    <property type="project" value="UniProtKB-ARBA"/>
</dbReference>
<evidence type="ECO:0000256" key="1">
    <source>
        <dbReference type="SAM" id="Phobius"/>
    </source>
</evidence>
<feature type="transmembrane region" description="Helical" evidence="1">
    <location>
        <begin position="110"/>
        <end position="134"/>
    </location>
</feature>
<dbReference type="InterPro" id="IPR003675">
    <property type="entry name" value="Rce1/LyrA-like_dom"/>
</dbReference>
<evidence type="ECO:0000259" key="2">
    <source>
        <dbReference type="Pfam" id="PF02517"/>
    </source>
</evidence>
<proteinExistence type="predicted"/>
<dbReference type="Proteomes" id="UP000608850">
    <property type="component" value="Unassembled WGS sequence"/>
</dbReference>
<dbReference type="Pfam" id="PF02517">
    <property type="entry name" value="Rce1-like"/>
    <property type="match status" value="1"/>
</dbReference>
<feature type="transmembrane region" description="Helical" evidence="1">
    <location>
        <begin position="187"/>
        <end position="207"/>
    </location>
</feature>
<dbReference type="PANTHER" id="PTHR39430">
    <property type="entry name" value="MEMBRANE-ASSOCIATED PROTEASE-RELATED"/>
    <property type="match status" value="1"/>
</dbReference>
<name>A0A830GEM9_9EURY</name>
<evidence type="ECO:0000313" key="4">
    <source>
        <dbReference type="Proteomes" id="UP000608850"/>
    </source>
</evidence>
<dbReference type="GO" id="GO:0004175">
    <property type="term" value="F:endopeptidase activity"/>
    <property type="evidence" value="ECO:0007669"/>
    <property type="project" value="UniProtKB-ARBA"/>
</dbReference>
<dbReference type="PANTHER" id="PTHR39430:SF1">
    <property type="entry name" value="PROTEASE"/>
    <property type="match status" value="1"/>
</dbReference>
<keyword evidence="4" id="KW-1185">Reference proteome</keyword>
<keyword evidence="1" id="KW-0472">Membrane</keyword>
<dbReference type="EMBL" id="BMOQ01000006">
    <property type="protein sequence ID" value="GGN21570.1"/>
    <property type="molecule type" value="Genomic_DNA"/>
</dbReference>
<feature type="transmembrane region" description="Helical" evidence="1">
    <location>
        <begin position="284"/>
        <end position="304"/>
    </location>
</feature>
<evidence type="ECO:0000313" key="3">
    <source>
        <dbReference type="EMBL" id="GGN21570.1"/>
    </source>
</evidence>
<protein>
    <recommendedName>
        <fullName evidence="2">CAAX prenyl protease 2/Lysostaphin resistance protein A-like domain-containing protein</fullName>
    </recommendedName>
</protein>
<feature type="transmembrane region" description="Helical" evidence="1">
    <location>
        <begin position="36"/>
        <end position="54"/>
    </location>
</feature>
<gene>
    <name evidence="3" type="ORF">GCM10009021_23650</name>
</gene>
<organism evidence="3 4">
    <name type="scientific">Halarchaeum nitratireducens</name>
    <dbReference type="NCBI Taxonomy" id="489913"/>
    <lineage>
        <taxon>Archaea</taxon>
        <taxon>Methanobacteriati</taxon>
        <taxon>Methanobacteriota</taxon>
        <taxon>Stenosarchaea group</taxon>
        <taxon>Halobacteria</taxon>
        <taxon>Halobacteriales</taxon>
        <taxon>Halobacteriaceae</taxon>
    </lineage>
</organism>
<feature type="transmembrane region" description="Helical" evidence="1">
    <location>
        <begin position="219"/>
        <end position="249"/>
    </location>
</feature>
<feature type="transmembrane region" description="Helical" evidence="1">
    <location>
        <begin position="146"/>
        <end position="167"/>
    </location>
</feature>
<accession>A0A830GEM9</accession>
<reference evidence="3 4" key="1">
    <citation type="journal article" date="2019" name="Int. J. Syst. Evol. Microbiol.">
        <title>The Global Catalogue of Microorganisms (GCM) 10K type strain sequencing project: providing services to taxonomists for standard genome sequencing and annotation.</title>
        <authorList>
            <consortium name="The Broad Institute Genomics Platform"/>
            <consortium name="The Broad Institute Genome Sequencing Center for Infectious Disease"/>
            <person name="Wu L."/>
            <person name="Ma J."/>
        </authorList>
    </citation>
    <scope>NUCLEOTIDE SEQUENCE [LARGE SCALE GENOMIC DNA]</scope>
    <source>
        <strain evidence="3 4">JCM 16331</strain>
    </source>
</reference>